<name>A0ABN7I1D4_9BURK</name>
<dbReference type="RefSeq" id="WP_201643899.1">
    <property type="nucleotide sequence ID" value="NZ_CAJHCP010000008.1"/>
</dbReference>
<dbReference type="InterPro" id="IPR036283">
    <property type="entry name" value="NOB1_Zf-like_sf"/>
</dbReference>
<dbReference type="Proteomes" id="UP000598032">
    <property type="component" value="Unassembled WGS sequence"/>
</dbReference>
<dbReference type="EMBL" id="CAJHCP010000008">
    <property type="protein sequence ID" value="CAD6543298.1"/>
    <property type="molecule type" value="Genomic_DNA"/>
</dbReference>
<evidence type="ECO:0000313" key="2">
    <source>
        <dbReference type="EMBL" id="CAD6543298.1"/>
    </source>
</evidence>
<gene>
    <name evidence="2" type="ORF">LMG28140_03900</name>
</gene>
<keyword evidence="3" id="KW-1185">Reference proteome</keyword>
<proteinExistence type="predicted"/>
<keyword evidence="1" id="KW-0812">Transmembrane</keyword>
<keyword evidence="1" id="KW-1133">Transmembrane helix</keyword>
<evidence type="ECO:0008006" key="4">
    <source>
        <dbReference type="Google" id="ProtNLM"/>
    </source>
</evidence>
<comment type="caution">
    <text evidence="2">The sequence shown here is derived from an EMBL/GenBank/DDBJ whole genome shotgun (WGS) entry which is preliminary data.</text>
</comment>
<keyword evidence="1" id="KW-0472">Membrane</keyword>
<organism evidence="2 3">
    <name type="scientific">Paraburkholderia metrosideri</name>
    <dbReference type="NCBI Taxonomy" id="580937"/>
    <lineage>
        <taxon>Bacteria</taxon>
        <taxon>Pseudomonadati</taxon>
        <taxon>Pseudomonadota</taxon>
        <taxon>Betaproteobacteria</taxon>
        <taxon>Burkholderiales</taxon>
        <taxon>Burkholderiaceae</taxon>
        <taxon>Paraburkholderia</taxon>
    </lineage>
</organism>
<dbReference type="Gene3D" id="6.20.210.10">
    <property type="entry name" value="Nin one binding (NOB1), Zn-ribbon-like"/>
    <property type="match status" value="1"/>
</dbReference>
<protein>
    <recommendedName>
        <fullName evidence="4">Zinc ribbon domain-containing protein</fullName>
    </recommendedName>
</protein>
<evidence type="ECO:0000313" key="3">
    <source>
        <dbReference type="Proteomes" id="UP000598032"/>
    </source>
</evidence>
<feature type="transmembrane region" description="Helical" evidence="1">
    <location>
        <begin position="158"/>
        <end position="180"/>
    </location>
</feature>
<feature type="transmembrane region" description="Helical" evidence="1">
    <location>
        <begin position="192"/>
        <end position="210"/>
    </location>
</feature>
<sequence>MDTAFLKDSGDLAALLQSADVDDLDALVDYITDNGNGRVALAKDVRERFVTCKNARNYRAADRGAIASEILLFGGNSIANLFRGGKGVSYNELASDVGSHLKVTFAKGADARTIEEAIIEKLYNDTVRVMSARDLREFTTSMGSFGASTAASGMAAGMSMYAMSMVVASAMASTVIGRGLPLAMSVIASRGAAVLIGPFGVALSGIWTVAELASAAYRVTVPCVVQVAHIRQKALRIALECRCSKCTKINTQEAKFCSECGNPMPQKVAPSTALTTSSF</sequence>
<evidence type="ECO:0000256" key="1">
    <source>
        <dbReference type="SAM" id="Phobius"/>
    </source>
</evidence>
<reference evidence="2 3" key="1">
    <citation type="submission" date="2020-10" db="EMBL/GenBank/DDBJ databases">
        <authorList>
            <person name="Peeters C."/>
        </authorList>
    </citation>
    <scope>NUCLEOTIDE SEQUENCE [LARGE SCALE GENOMIC DNA]</scope>
    <source>
        <strain evidence="2 3">LMG 28140</strain>
    </source>
</reference>
<accession>A0ABN7I1D4</accession>